<dbReference type="GO" id="GO:0050906">
    <property type="term" value="P:detection of stimulus involved in sensory perception"/>
    <property type="evidence" value="ECO:0007669"/>
    <property type="project" value="UniProtKB-ARBA"/>
</dbReference>
<comment type="similarity">
    <text evidence="2">Belongs to the glutamate-gated ion channel (TC 1.A.10.1) family.</text>
</comment>
<evidence type="ECO:0000256" key="3">
    <source>
        <dbReference type="ARBA" id="ARBA00022475"/>
    </source>
</evidence>
<keyword evidence="7" id="KW-0675">Receptor</keyword>
<evidence type="ECO:0000256" key="8">
    <source>
        <dbReference type="ARBA" id="ARBA00023180"/>
    </source>
</evidence>
<keyword evidence="3" id="KW-1003">Cell membrane</keyword>
<keyword evidence="4 9" id="KW-0812">Transmembrane</keyword>
<dbReference type="InterPro" id="IPR052192">
    <property type="entry name" value="Insect_Ionotropic_Sensory_Rcpt"/>
</dbReference>
<evidence type="ECO:0000256" key="7">
    <source>
        <dbReference type="ARBA" id="ARBA00023170"/>
    </source>
</evidence>
<dbReference type="PANTHER" id="PTHR42643:SF24">
    <property type="entry name" value="IONOTROPIC RECEPTOR 60A"/>
    <property type="match status" value="1"/>
</dbReference>
<evidence type="ECO:0000256" key="5">
    <source>
        <dbReference type="ARBA" id="ARBA00022989"/>
    </source>
</evidence>
<proteinExistence type="inferred from homology"/>
<sequence>MCELSKHNYGFNGARLTFVVFHNPPFATLVFRPDGNYSFTGTGPLWQTWMAKKLNFTIKYMMLNQSTIHQSGMSDFDLAIHLVSNKRVVDVYSNGVVATPERKQKVDLTYFIWTEPYSMVVPQPEVQSRIFAFIYPYQPMVWLLIAITLIAVVLLMSSLSVLYLKMTDNGTPASPGHRKTAFEYANYYTMHLLRAYIAVARFMSFRVLLGVWVLMSTVLVNVYSGTVISYLTVPRSKPPINTFEDLAANPDVGILLRKEALITQYILEAKTGALKTIGDQARSHPDRFWTDQEKISRRLATGHYAYPWVQTFCEFFIVNQFKKDKACRFRMTDPLPFQSAFFSLALQKESKYTPAFNKALMELWESGLFPYWVRNVVPQAPECFARTKPRTISAQKMPIRLVDLIGAFFIFGIGFGMAILSILIEKIVSCASRRMAAAGNS</sequence>
<keyword evidence="6 9" id="KW-0472">Membrane</keyword>
<feature type="transmembrane region" description="Helical" evidence="9">
    <location>
        <begin position="401"/>
        <end position="424"/>
    </location>
</feature>
<dbReference type="SUPFAM" id="SSF53850">
    <property type="entry name" value="Periplasmic binding protein-like II"/>
    <property type="match status" value="1"/>
</dbReference>
<keyword evidence="8" id="KW-0325">Glycoprotein</keyword>
<evidence type="ECO:0000259" key="10">
    <source>
        <dbReference type="Pfam" id="PF00060"/>
    </source>
</evidence>
<dbReference type="Pfam" id="PF00060">
    <property type="entry name" value="Lig_chan"/>
    <property type="match status" value="1"/>
</dbReference>
<evidence type="ECO:0000313" key="11">
    <source>
        <dbReference type="EMBL" id="KAI9566009.1"/>
    </source>
</evidence>
<name>A0AAD5Q3H4_9CRUS</name>
<dbReference type="Gene3D" id="1.10.287.70">
    <property type="match status" value="1"/>
</dbReference>
<feature type="transmembrane region" description="Helical" evidence="9">
    <location>
        <begin position="209"/>
        <end position="233"/>
    </location>
</feature>
<dbReference type="EMBL" id="WJBH02000001">
    <property type="protein sequence ID" value="KAI9566009.1"/>
    <property type="molecule type" value="Genomic_DNA"/>
</dbReference>
<dbReference type="AlphaFoldDB" id="A0AAD5Q3H4"/>
<protein>
    <recommendedName>
        <fullName evidence="10">Ionotropic glutamate receptor C-terminal domain-containing protein</fullName>
    </recommendedName>
</protein>
<dbReference type="GO" id="GO:0005886">
    <property type="term" value="C:plasma membrane"/>
    <property type="evidence" value="ECO:0007669"/>
    <property type="project" value="UniProtKB-SubCell"/>
</dbReference>
<evidence type="ECO:0000256" key="1">
    <source>
        <dbReference type="ARBA" id="ARBA00004651"/>
    </source>
</evidence>
<comment type="caution">
    <text evidence="11">The sequence shown here is derived from an EMBL/GenBank/DDBJ whole genome shotgun (WGS) entry which is preliminary data.</text>
</comment>
<dbReference type="GO" id="GO:0015276">
    <property type="term" value="F:ligand-gated monoatomic ion channel activity"/>
    <property type="evidence" value="ECO:0007669"/>
    <property type="project" value="InterPro"/>
</dbReference>
<evidence type="ECO:0000256" key="2">
    <source>
        <dbReference type="ARBA" id="ARBA00008685"/>
    </source>
</evidence>
<reference evidence="11 12" key="1">
    <citation type="submission" date="2022-05" db="EMBL/GenBank/DDBJ databases">
        <title>A multi-omics perspective on studying reproductive biology in Daphnia sinensis.</title>
        <authorList>
            <person name="Jia J."/>
        </authorList>
    </citation>
    <scope>NUCLEOTIDE SEQUENCE [LARGE SCALE GENOMIC DNA]</scope>
    <source>
        <strain evidence="11 12">WSL</strain>
    </source>
</reference>
<keyword evidence="12" id="KW-1185">Reference proteome</keyword>
<dbReference type="Proteomes" id="UP000820818">
    <property type="component" value="Linkage Group LG1"/>
</dbReference>
<keyword evidence="5 9" id="KW-1133">Transmembrane helix</keyword>
<dbReference type="Gene3D" id="3.40.190.10">
    <property type="entry name" value="Periplasmic binding protein-like II"/>
    <property type="match status" value="1"/>
</dbReference>
<feature type="domain" description="Ionotropic glutamate receptor C-terminal" evidence="10">
    <location>
        <begin position="141"/>
        <end position="415"/>
    </location>
</feature>
<organism evidence="11 12">
    <name type="scientific">Daphnia sinensis</name>
    <dbReference type="NCBI Taxonomy" id="1820382"/>
    <lineage>
        <taxon>Eukaryota</taxon>
        <taxon>Metazoa</taxon>
        <taxon>Ecdysozoa</taxon>
        <taxon>Arthropoda</taxon>
        <taxon>Crustacea</taxon>
        <taxon>Branchiopoda</taxon>
        <taxon>Diplostraca</taxon>
        <taxon>Cladocera</taxon>
        <taxon>Anomopoda</taxon>
        <taxon>Daphniidae</taxon>
        <taxon>Daphnia</taxon>
        <taxon>Daphnia similis group</taxon>
    </lineage>
</organism>
<dbReference type="PANTHER" id="PTHR42643">
    <property type="entry name" value="IONOTROPIC RECEPTOR 20A-RELATED"/>
    <property type="match status" value="1"/>
</dbReference>
<accession>A0AAD5Q3H4</accession>
<dbReference type="InterPro" id="IPR001320">
    <property type="entry name" value="Iontro_rcpt_C"/>
</dbReference>
<evidence type="ECO:0000313" key="12">
    <source>
        <dbReference type="Proteomes" id="UP000820818"/>
    </source>
</evidence>
<evidence type="ECO:0000256" key="4">
    <source>
        <dbReference type="ARBA" id="ARBA00022692"/>
    </source>
</evidence>
<evidence type="ECO:0000256" key="9">
    <source>
        <dbReference type="SAM" id="Phobius"/>
    </source>
</evidence>
<evidence type="ECO:0000256" key="6">
    <source>
        <dbReference type="ARBA" id="ARBA00023136"/>
    </source>
</evidence>
<feature type="transmembrane region" description="Helical" evidence="9">
    <location>
        <begin position="140"/>
        <end position="164"/>
    </location>
</feature>
<gene>
    <name evidence="11" type="ORF">GHT06_009808</name>
</gene>
<comment type="subcellular location">
    <subcellularLocation>
        <location evidence="1">Cell membrane</location>
        <topology evidence="1">Multi-pass membrane protein</topology>
    </subcellularLocation>
</comment>